<dbReference type="SUPFAM" id="SSF160272">
    <property type="entry name" value="Shew3726-like"/>
    <property type="match status" value="1"/>
</dbReference>
<accession>A0A3S0KCF9</accession>
<dbReference type="Pfam" id="PF07369">
    <property type="entry name" value="DUF1488"/>
    <property type="match status" value="1"/>
</dbReference>
<reference evidence="1 2" key="1">
    <citation type="submission" date="2018-12" db="EMBL/GenBank/DDBJ databases">
        <authorList>
            <person name="Yu L."/>
        </authorList>
    </citation>
    <scope>NUCLEOTIDE SEQUENCE [LARGE SCALE GENOMIC DNA]</scope>
    <source>
        <strain evidence="1 2">HAW-EB5</strain>
    </source>
</reference>
<dbReference type="Gene3D" id="3.30.160.140">
    <property type="entry name" value="Shew3726-like"/>
    <property type="match status" value="1"/>
</dbReference>
<organism evidence="1 2">
    <name type="scientific">Shewanella atlantica</name>
    <dbReference type="NCBI Taxonomy" id="271099"/>
    <lineage>
        <taxon>Bacteria</taxon>
        <taxon>Pseudomonadati</taxon>
        <taxon>Pseudomonadota</taxon>
        <taxon>Gammaproteobacteria</taxon>
        <taxon>Alteromonadales</taxon>
        <taxon>Shewanellaceae</taxon>
        <taxon>Shewanella</taxon>
    </lineage>
</organism>
<dbReference type="InterPro" id="IPR036692">
    <property type="entry name" value="Shew3726-like_sf"/>
</dbReference>
<keyword evidence="2" id="KW-1185">Reference proteome</keyword>
<evidence type="ECO:0000313" key="2">
    <source>
        <dbReference type="Proteomes" id="UP000282060"/>
    </source>
</evidence>
<dbReference type="OrthoDB" id="6465020at2"/>
<dbReference type="InterPro" id="IPR009962">
    <property type="entry name" value="DUF1488"/>
</dbReference>
<name>A0A3S0KCF9_9GAMM</name>
<sequence>MNQNILFPDLQDWDEQTQSVVFPAQVQGANIECRIGLAKLSEIALTLLKSTDSGIKEKALTIFEEYRFDIEEEVETLIERESFDELGRLVVK</sequence>
<evidence type="ECO:0000313" key="1">
    <source>
        <dbReference type="EMBL" id="RTR27479.1"/>
    </source>
</evidence>
<gene>
    <name evidence="1" type="ORF">EKG39_20555</name>
</gene>
<dbReference type="RefSeq" id="WP_126507879.1">
    <property type="nucleotide sequence ID" value="NZ_RXNV01000016.1"/>
</dbReference>
<dbReference type="Proteomes" id="UP000282060">
    <property type="component" value="Unassembled WGS sequence"/>
</dbReference>
<dbReference type="AlphaFoldDB" id="A0A3S0KCF9"/>
<dbReference type="EMBL" id="RXNV01000016">
    <property type="protein sequence ID" value="RTR27479.1"/>
    <property type="molecule type" value="Genomic_DNA"/>
</dbReference>
<protein>
    <submittedName>
        <fullName evidence="1">DUF1488 domain-containing protein</fullName>
    </submittedName>
</protein>
<proteinExistence type="predicted"/>
<comment type="caution">
    <text evidence="1">The sequence shown here is derived from an EMBL/GenBank/DDBJ whole genome shotgun (WGS) entry which is preliminary data.</text>
</comment>